<dbReference type="InterPro" id="IPR015943">
    <property type="entry name" value="WD40/YVTN_repeat-like_dom_sf"/>
</dbReference>
<dbReference type="STRING" id="436017.A4S9Y5"/>
<evidence type="ECO:0000313" key="5">
    <source>
        <dbReference type="EMBL" id="ABP00465.1"/>
    </source>
</evidence>
<dbReference type="PANTHER" id="PTHR15052:SF2">
    <property type="entry name" value="GENERAL TRANSCRIPTION FACTOR 3C POLYPEPTIDE 2"/>
    <property type="match status" value="1"/>
</dbReference>
<dbReference type="PANTHER" id="PTHR15052">
    <property type="entry name" value="RNA POLYMERASE III TRANSCRIPTION INITIATION FACTOR COMPLEX SUBUNIT"/>
    <property type="match status" value="1"/>
</dbReference>
<dbReference type="HOGENOM" id="CLU_505693_0_0_1"/>
<organism evidence="5 6">
    <name type="scientific">Ostreococcus lucimarinus (strain CCE9901)</name>
    <dbReference type="NCBI Taxonomy" id="436017"/>
    <lineage>
        <taxon>Eukaryota</taxon>
        <taxon>Viridiplantae</taxon>
        <taxon>Chlorophyta</taxon>
        <taxon>Mamiellophyceae</taxon>
        <taxon>Mamiellales</taxon>
        <taxon>Bathycoccaceae</taxon>
        <taxon>Ostreococcus</taxon>
    </lineage>
</organism>
<gene>
    <name evidence="5" type="ORF">OSTLU_93954</name>
</gene>
<dbReference type="GO" id="GO:0005634">
    <property type="term" value="C:nucleus"/>
    <property type="evidence" value="ECO:0007669"/>
    <property type="project" value="UniProtKB-SubCell"/>
</dbReference>
<dbReference type="AlphaFoldDB" id="A4S9Y5"/>
<name>A4S9Y5_OSTLU</name>
<keyword evidence="2" id="KW-0804">Transcription</keyword>
<feature type="region of interest" description="Disordered" evidence="4">
    <location>
        <begin position="361"/>
        <end position="388"/>
    </location>
</feature>
<dbReference type="GO" id="GO:0000127">
    <property type="term" value="C:transcription factor TFIIIC complex"/>
    <property type="evidence" value="ECO:0007669"/>
    <property type="project" value="TreeGrafter"/>
</dbReference>
<accession>A4S9Y5</accession>
<reference evidence="5 6" key="1">
    <citation type="journal article" date="2007" name="Proc. Natl. Acad. Sci. U.S.A.">
        <title>The tiny eukaryote Ostreococcus provides genomic insights into the paradox of plankton speciation.</title>
        <authorList>
            <person name="Palenik B."/>
            <person name="Grimwood J."/>
            <person name="Aerts A."/>
            <person name="Rouze P."/>
            <person name="Salamov A."/>
            <person name="Putnam N."/>
            <person name="Dupont C."/>
            <person name="Jorgensen R."/>
            <person name="Derelle E."/>
            <person name="Rombauts S."/>
            <person name="Zhou K."/>
            <person name="Otillar R."/>
            <person name="Merchant S.S."/>
            <person name="Podell S."/>
            <person name="Gaasterland T."/>
            <person name="Napoli C."/>
            <person name="Gendler K."/>
            <person name="Manuell A."/>
            <person name="Tai V."/>
            <person name="Vallon O."/>
            <person name="Piganeau G."/>
            <person name="Jancek S."/>
            <person name="Heijde M."/>
            <person name="Jabbari K."/>
            <person name="Bowler C."/>
            <person name="Lohr M."/>
            <person name="Robbens S."/>
            <person name="Werner G."/>
            <person name="Dubchak I."/>
            <person name="Pazour G.J."/>
            <person name="Ren Q."/>
            <person name="Paulsen I."/>
            <person name="Delwiche C."/>
            <person name="Schmutz J."/>
            <person name="Rokhsar D."/>
            <person name="Van de Peer Y."/>
            <person name="Moreau H."/>
            <person name="Grigoriev I.V."/>
        </authorList>
    </citation>
    <scope>NUCLEOTIDE SEQUENCE [LARGE SCALE GENOMIC DNA]</scope>
    <source>
        <strain evidence="5 6">CCE9901</strain>
    </source>
</reference>
<dbReference type="Gene3D" id="2.130.10.10">
    <property type="entry name" value="YVTN repeat-like/Quinoprotein amine dehydrogenase"/>
    <property type="match status" value="1"/>
</dbReference>
<keyword evidence="3" id="KW-0539">Nucleus</keyword>
<evidence type="ECO:0000256" key="1">
    <source>
        <dbReference type="ARBA" id="ARBA00004123"/>
    </source>
</evidence>
<dbReference type="RefSeq" id="XP_001422148.1">
    <property type="nucleotide sequence ID" value="XM_001422111.1"/>
</dbReference>
<keyword evidence="6" id="KW-1185">Reference proteome</keyword>
<dbReference type="GO" id="GO:0006383">
    <property type="term" value="P:transcription by RNA polymerase III"/>
    <property type="evidence" value="ECO:0007669"/>
    <property type="project" value="TreeGrafter"/>
</dbReference>
<dbReference type="eggNOG" id="KOG1918">
    <property type="taxonomic scope" value="Eukaryota"/>
</dbReference>
<dbReference type="KEGG" id="olu:OSTLU_93954"/>
<sequence>MDGLRARSPSVAARAFERSDGRDDATSSGTIEFALFECKRITRGNAAMQRARASASSAVVDDYVAYLGGAVWTMDWLARAKTADAREGEGGGWLAAAARGAGHHAHAVRDVGACRGTGMVQVWRVETGRGANGTVMVKGLTHAGGCALDVKWSPTMEFLGDRATDDAVGALAVSSGDGEVKVCVVEVTKGGENGVVEEAKAEFVGVVPKEYGAPWRLDWNAVVPGRLAAGCTSGRVVVWDIDEKSLGGAPTYPKFVVAAAAQAGPCRAVRWPPREFAEDESVCANIIACGNDYAVKPQLFDLRAPFAPIGDAYERGQPWTLDMAWLPRGTLVVGFETSDRSSGKKKGATKMLVQQFDLTANASDDGARPSTQHAVPGRGSPWSVDARASSDPTSAAAMVACASSNGVICVSPMRYVSRTIKSRPDVFDTCAGMLAYDAATNRVADANPVTPPECFDFITSSEQVSLKGGTDLFPTDRAAMPGTRETPTTAQHCVRWSKDESGGWWLASAGEAGFLRLQRFDGKWVEDKIAKLERAHRGD</sequence>
<feature type="region of interest" description="Disordered" evidence="4">
    <location>
        <begin position="1"/>
        <end position="26"/>
    </location>
</feature>
<dbReference type="Gramene" id="ABP00465">
    <property type="protein sequence ID" value="ABP00465"/>
    <property type="gene ID" value="OSTLU_93954"/>
</dbReference>
<proteinExistence type="predicted"/>
<dbReference type="SUPFAM" id="SSF50978">
    <property type="entry name" value="WD40 repeat-like"/>
    <property type="match status" value="1"/>
</dbReference>
<evidence type="ECO:0000256" key="3">
    <source>
        <dbReference type="ARBA" id="ARBA00023242"/>
    </source>
</evidence>
<dbReference type="InterPro" id="IPR036322">
    <property type="entry name" value="WD40_repeat_dom_sf"/>
</dbReference>
<dbReference type="GeneID" id="5006309"/>
<evidence type="ECO:0000256" key="4">
    <source>
        <dbReference type="SAM" id="MobiDB-lite"/>
    </source>
</evidence>
<dbReference type="InterPro" id="IPR052416">
    <property type="entry name" value="GTF3C_component"/>
</dbReference>
<dbReference type="Proteomes" id="UP000001568">
    <property type="component" value="Chromosome 17"/>
</dbReference>
<dbReference type="EMBL" id="CP000597">
    <property type="protein sequence ID" value="ABP00465.1"/>
    <property type="molecule type" value="Genomic_DNA"/>
</dbReference>
<comment type="subcellular location">
    <subcellularLocation>
        <location evidence="1">Nucleus</location>
    </subcellularLocation>
</comment>
<protein>
    <submittedName>
        <fullName evidence="5">Uncharacterized protein</fullName>
    </submittedName>
</protein>
<feature type="compositionally biased region" description="Basic and acidic residues" evidence="4">
    <location>
        <begin position="15"/>
        <end position="25"/>
    </location>
</feature>
<evidence type="ECO:0000256" key="2">
    <source>
        <dbReference type="ARBA" id="ARBA00023163"/>
    </source>
</evidence>
<dbReference type="OrthoDB" id="4703at2759"/>
<evidence type="ECO:0000313" key="6">
    <source>
        <dbReference type="Proteomes" id="UP000001568"/>
    </source>
</evidence>